<dbReference type="EMBL" id="LT629690">
    <property type="protein sequence ID" value="SDF43892.1"/>
    <property type="molecule type" value="Genomic_DNA"/>
</dbReference>
<proteinExistence type="predicted"/>
<evidence type="ECO:0000313" key="3">
    <source>
        <dbReference type="EMBL" id="SDF43892.1"/>
    </source>
</evidence>
<feature type="signal peptide" evidence="2">
    <location>
        <begin position="1"/>
        <end position="22"/>
    </location>
</feature>
<gene>
    <name evidence="3" type="ORF">SAMN05444167_2409</name>
</gene>
<feature type="compositionally biased region" description="Pro residues" evidence="1">
    <location>
        <begin position="257"/>
        <end position="274"/>
    </location>
</feature>
<protein>
    <recommendedName>
        <fullName evidence="5">DUF3300 domain-containing protein</fullName>
    </recommendedName>
</protein>
<reference evidence="4" key="1">
    <citation type="submission" date="2016-10" db="EMBL/GenBank/DDBJ databases">
        <authorList>
            <person name="Varghese N."/>
            <person name="Submissions S."/>
        </authorList>
    </citation>
    <scope>NUCLEOTIDE SEQUENCE [LARGE SCALE GENOMIC DNA]</scope>
    <source>
        <strain evidence="4">GAS232</strain>
    </source>
</reference>
<feature type="compositionally biased region" description="Gly residues" evidence="1">
    <location>
        <begin position="404"/>
        <end position="423"/>
    </location>
</feature>
<name>A0A1G7L2X7_9BACT</name>
<evidence type="ECO:0000313" key="4">
    <source>
        <dbReference type="Proteomes" id="UP000182427"/>
    </source>
</evidence>
<dbReference type="Proteomes" id="UP000182427">
    <property type="component" value="Chromosome I"/>
</dbReference>
<dbReference type="RefSeq" id="WP_172838252.1">
    <property type="nucleotide sequence ID" value="NZ_LT629690.1"/>
</dbReference>
<organism evidence="3 4">
    <name type="scientific">Terriglobus roseus</name>
    <dbReference type="NCBI Taxonomy" id="392734"/>
    <lineage>
        <taxon>Bacteria</taxon>
        <taxon>Pseudomonadati</taxon>
        <taxon>Acidobacteriota</taxon>
        <taxon>Terriglobia</taxon>
        <taxon>Terriglobales</taxon>
        <taxon>Acidobacteriaceae</taxon>
        <taxon>Terriglobus</taxon>
    </lineage>
</organism>
<dbReference type="InterPro" id="IPR021728">
    <property type="entry name" value="DUF3300"/>
</dbReference>
<evidence type="ECO:0000256" key="2">
    <source>
        <dbReference type="SAM" id="SignalP"/>
    </source>
</evidence>
<feature type="compositionally biased region" description="Gly residues" evidence="1">
    <location>
        <begin position="298"/>
        <end position="349"/>
    </location>
</feature>
<sequence length="423" mass="43394">MRHAGFVVPPLIVSLCALQTMAAVAPTLSYAQTAAAPAQTQTTTMPTQDQLNKLMSPIALYPDQLLSQICNAASDPQQIVNVDNWIHQQKGLTGEALSNAAQQQNFDPAFIALVNFPQVLDQMAQHVNDYAQIGYAYQANQKMVQDTIQSLRKQAQKAGNLKTNAQQKVEVQTTSGQQTIVIEPANPQVVYVPQYNPTVVYAAPPPGPSTGAVVATAVISFGAGIALGAWMNNSYPWGWGGWGWSWGHPPPPPPFRPPPPHWGPPGPGPGPRPYGPGGGGYGPRLNGGGGYRPPPPNGGGGHNGGGPPPNGGGGHNGGGPPPNGGGGHNGGPPNGNGGRATPPNGGGQNRYGALQSPQRTGSAPQAMSHSGYQQPRNDMGGAFHPGNGGTTRQAQSRGARSFGGFHGGGGRGGGGGRRGGGRR</sequence>
<keyword evidence="4" id="KW-1185">Reference proteome</keyword>
<evidence type="ECO:0008006" key="5">
    <source>
        <dbReference type="Google" id="ProtNLM"/>
    </source>
</evidence>
<feature type="compositionally biased region" description="Polar residues" evidence="1">
    <location>
        <begin position="355"/>
        <end position="376"/>
    </location>
</feature>
<feature type="region of interest" description="Disordered" evidence="1">
    <location>
        <begin position="257"/>
        <end position="423"/>
    </location>
</feature>
<keyword evidence="2" id="KW-0732">Signal</keyword>
<evidence type="ECO:0000256" key="1">
    <source>
        <dbReference type="SAM" id="MobiDB-lite"/>
    </source>
</evidence>
<dbReference type="PANTHER" id="PTHR40269:SF1">
    <property type="entry name" value="OUTER MEMBRANE PROTEIN"/>
    <property type="match status" value="1"/>
</dbReference>
<feature type="compositionally biased region" description="Gly residues" evidence="1">
    <location>
        <begin position="275"/>
        <end position="291"/>
    </location>
</feature>
<dbReference type="AlphaFoldDB" id="A0A1G7L2X7"/>
<accession>A0A1G7L2X7</accession>
<dbReference type="Pfam" id="PF11737">
    <property type="entry name" value="DUF3300"/>
    <property type="match status" value="1"/>
</dbReference>
<dbReference type="PANTHER" id="PTHR40269">
    <property type="entry name" value="OUTER MEMBRANE PROTEIN-RELATED"/>
    <property type="match status" value="1"/>
</dbReference>
<feature type="chain" id="PRO_5009241760" description="DUF3300 domain-containing protein" evidence="2">
    <location>
        <begin position="23"/>
        <end position="423"/>
    </location>
</feature>